<evidence type="ECO:0008006" key="3">
    <source>
        <dbReference type="Google" id="ProtNLM"/>
    </source>
</evidence>
<name>A0A0V8JJP9_9BACI</name>
<comment type="caution">
    <text evidence="1">The sequence shown here is derived from an EMBL/GenBank/DDBJ whole genome shotgun (WGS) entry which is preliminary data.</text>
</comment>
<organism evidence="1 2">
    <name type="scientific">Priestia veravalensis</name>
    <dbReference type="NCBI Taxonomy" id="1414648"/>
    <lineage>
        <taxon>Bacteria</taxon>
        <taxon>Bacillati</taxon>
        <taxon>Bacillota</taxon>
        <taxon>Bacilli</taxon>
        <taxon>Bacillales</taxon>
        <taxon>Bacillaceae</taxon>
        <taxon>Priestia</taxon>
    </lineage>
</organism>
<reference evidence="1 2" key="1">
    <citation type="submission" date="2015-11" db="EMBL/GenBank/DDBJ databases">
        <title>Bacillus caseinolyticus sp nov.</title>
        <authorList>
            <person name="Dastager S.G."/>
            <person name="Mawlankar R."/>
        </authorList>
    </citation>
    <scope>NUCLEOTIDE SEQUENCE [LARGE SCALE GENOMIC DNA]</scope>
    <source>
        <strain evidence="1 2">SGD-V-76</strain>
    </source>
</reference>
<evidence type="ECO:0000313" key="2">
    <source>
        <dbReference type="Proteomes" id="UP000053681"/>
    </source>
</evidence>
<evidence type="ECO:0000313" key="1">
    <source>
        <dbReference type="EMBL" id="KSU87284.1"/>
    </source>
</evidence>
<proteinExistence type="predicted"/>
<sequence>MQLKVQIKTLASHHIEEFIQCPYKFYQRQLKARKHQLVDWRSLVSVTIHKVVKEYYAKAPYERSAYFILQLIERYWSKLSPELFQSKIHYYEVLASVSDHLLTFLMSELQDDTPLFVYEKYGVYVPELETNISLLIDAAYWSDSSYEVTKFLIDDQSEVKEMLTAFMMVFTKHAFNRMPKAIHFYSLLTGKRETVEIVSENYLESVNKLKMMKGVLEEPKFFQKISSLQECKNCPLRFECSTDSTIQAEKLTMFM</sequence>
<dbReference type="RefSeq" id="WP_025911902.1">
    <property type="nucleotide sequence ID" value="NZ_KQ758663.1"/>
</dbReference>
<keyword evidence="2" id="KW-1185">Reference proteome</keyword>
<dbReference type="AlphaFoldDB" id="A0A0V8JJP9"/>
<gene>
    <name evidence="1" type="ORF">AS180_13980</name>
</gene>
<accession>A0A0V8JJP9</accession>
<dbReference type="Proteomes" id="UP000053681">
    <property type="component" value="Unassembled WGS sequence"/>
</dbReference>
<protein>
    <recommendedName>
        <fullName evidence="3">PD-(D/E)XK endonuclease-like domain-containing protein</fullName>
    </recommendedName>
</protein>
<dbReference type="EMBL" id="LNQP01000048">
    <property type="protein sequence ID" value="KSU87284.1"/>
    <property type="molecule type" value="Genomic_DNA"/>
</dbReference>